<dbReference type="Pfam" id="PF07993">
    <property type="entry name" value="NAD_binding_4"/>
    <property type="match status" value="1"/>
</dbReference>
<sequence length="1129" mass="123737">MVVGSGDNRVLVMRQIYCEDRRSSQKAGLVCRLASHIGALPRGRAAYNGSAPMHRALKRFPSGHQSSSYQEDDEMDAMCYFVCTLGHAQHRKQDGFDDDTPPFRTVLDVLDEQARLAPRAVALGFAGPRPDSCDVLTFEDLCNCSLSAAGRLATCAGTPPDADLTSSIGLLCNSSPEFVSTWLGLMRLGWSVLLLAPQLDPPAARHLCSTLGVCAVLADDDNLKIANEIQNGVKAVEIPSYGVGGRAPEAYHKLCSRPDSSDTAYFFHSSGTSSGLPKPIAQTHFAAVGALPRFHGAPEMPATFSTTPLYHGGLADVMRSWTSGASIWLFPEKTMPITAANVVLSVNVARSRSVVPVDYFSSVPYVLQRLAEDEHGLELLQSMAIVAFGGAALPKSVGDSLVDAGVNLSSRFGSAESGFLMSSHRDYQVDREWQYLRPVEDKDLLTFEPHQDGLWELVVRPGWPVRAKTNRPDGSYATSDLFQPHPWRRNAWRYHSRADSQIALVNGKKFDPAPMEADILASTSLLRDVLIFGAGRDYPGILLFPATDEIAESGIAETVWPLIEGINAATASHGRITRPMLVVIHLPAGEIPLEKSSKGSILRRQAEERYAQVIESAYHVAKPLSSPTTQVPDEQLLPTVLDCFHRVLGRQIDPGDDLFRQGVDSIACIQIRNLLQSGCLTRAELPANILYDKGTVKRLVAYLQRLRNGGNCNESEEETTELGSVQSLVDRYSSFRGLESTTSERRGNSIVLTGATGFMGARVLHQLLQKPEVGKVYCLVRATTPQAALERVTRSLLALSPSNWDASKVECIPYQLSCSGLGLSEADEHLLIQKATIFLHLAWAVNFSLHLDSFEDHIAGTHNLIVMAAKSCARFFFISSTAAVSQSRRSLIPERLSEDATEASPLGYGRSKWVAERVCAAASEHLYRSQLSNFISIIRVGQLCADEAGVWNASEAYPLMLSTATVTGCLPDLPGELLNWLPVEVAARAVIEIALPWRPVDESDASQSETPVYHVLNPSHTSPTWKELLQWISEDEDGPPFQTVSPKTWLSRLEKALRDRIPSHPAETLLGLWGETYCRDNETARAPAPQFGVQESQRLSATMRAVKPLDRERVMSIWKWTRTGIGRVN</sequence>
<reference evidence="5 6" key="1">
    <citation type="journal article" date="2015" name="BMC Genomics">
        <title>Gene expression during zombie ant biting behavior reflects the complexity underlying fungal parasitic behavioral manipulation.</title>
        <authorList>
            <person name="de Bekker C."/>
            <person name="Ohm R.A."/>
            <person name="Loreto R.G."/>
            <person name="Sebastian A."/>
            <person name="Albert I."/>
            <person name="Merrow M."/>
            <person name="Brachmann A."/>
            <person name="Hughes D.P."/>
        </authorList>
    </citation>
    <scope>NUCLEOTIDE SEQUENCE [LARGE SCALE GENOMIC DNA]</scope>
    <source>
        <strain evidence="5 6">SC16a</strain>
    </source>
</reference>
<dbReference type="Pfam" id="PF00550">
    <property type="entry name" value="PP-binding"/>
    <property type="match status" value="1"/>
</dbReference>
<evidence type="ECO:0000259" key="4">
    <source>
        <dbReference type="PROSITE" id="PS50075"/>
    </source>
</evidence>
<comment type="caution">
    <text evidence="5">The sequence shown here is derived from an EMBL/GenBank/DDBJ whole genome shotgun (WGS) entry which is preliminary data.</text>
</comment>
<proteinExistence type="predicted"/>
<dbReference type="Pfam" id="PF23562">
    <property type="entry name" value="AMP-binding_C_3"/>
    <property type="match status" value="1"/>
</dbReference>
<dbReference type="SUPFAM" id="SSF56801">
    <property type="entry name" value="Acetyl-CoA synthetase-like"/>
    <property type="match status" value="1"/>
</dbReference>
<dbReference type="SUPFAM" id="SSF47336">
    <property type="entry name" value="ACP-like"/>
    <property type="match status" value="1"/>
</dbReference>
<evidence type="ECO:0000256" key="3">
    <source>
        <dbReference type="ARBA" id="ARBA00022857"/>
    </source>
</evidence>
<dbReference type="InterPro" id="IPR013120">
    <property type="entry name" value="FAR_NAD-bd"/>
</dbReference>
<dbReference type="InterPro" id="IPR036736">
    <property type="entry name" value="ACP-like_sf"/>
</dbReference>
<dbReference type="SMART" id="SM00823">
    <property type="entry name" value="PKS_PP"/>
    <property type="match status" value="1"/>
</dbReference>
<dbReference type="InterPro" id="IPR051414">
    <property type="entry name" value="Adenylate-forming_Reductase"/>
</dbReference>
<keyword evidence="2" id="KW-0597">Phosphoprotein</keyword>
<dbReference type="Gene3D" id="3.40.50.720">
    <property type="entry name" value="NAD(P)-binding Rossmann-like Domain"/>
    <property type="match status" value="1"/>
</dbReference>
<evidence type="ECO:0000313" key="6">
    <source>
        <dbReference type="Proteomes" id="UP000037136"/>
    </source>
</evidence>
<dbReference type="SUPFAM" id="SSF51735">
    <property type="entry name" value="NAD(P)-binding Rossmann-fold domains"/>
    <property type="match status" value="1"/>
</dbReference>
<dbReference type="InterPro" id="IPR009081">
    <property type="entry name" value="PP-bd_ACP"/>
</dbReference>
<dbReference type="EMBL" id="LAZP02000027">
    <property type="protein sequence ID" value="PFH62471.1"/>
    <property type="molecule type" value="Genomic_DNA"/>
</dbReference>
<keyword evidence="1" id="KW-0596">Phosphopantetheine</keyword>
<dbReference type="PANTHER" id="PTHR43439:SF2">
    <property type="entry name" value="ENZYME, PUTATIVE (JCVI)-RELATED"/>
    <property type="match status" value="1"/>
</dbReference>
<name>A0A2A9PN29_OPHUN</name>
<dbReference type="PROSITE" id="PS50075">
    <property type="entry name" value="CARRIER"/>
    <property type="match status" value="1"/>
</dbReference>
<dbReference type="GO" id="GO:0031177">
    <property type="term" value="F:phosphopantetheine binding"/>
    <property type="evidence" value="ECO:0007669"/>
    <property type="project" value="InterPro"/>
</dbReference>
<evidence type="ECO:0000256" key="1">
    <source>
        <dbReference type="ARBA" id="ARBA00022450"/>
    </source>
</evidence>
<reference evidence="5 6" key="2">
    <citation type="journal article" date="2017" name="Sci. Rep.">
        <title>Ant-infecting Ophiocordyceps genomes reveal a high diversity of potential behavioral manipulation genes and a possible major role for enterotoxins.</title>
        <authorList>
            <person name="de Bekker C."/>
            <person name="Ohm R.A."/>
            <person name="Evans H.C."/>
            <person name="Brachmann A."/>
            <person name="Hughes D.P."/>
        </authorList>
    </citation>
    <scope>NUCLEOTIDE SEQUENCE [LARGE SCALE GENOMIC DNA]</scope>
    <source>
        <strain evidence="5 6">SC16a</strain>
    </source>
</reference>
<accession>A0A2A9PN29</accession>
<dbReference type="Gene3D" id="1.10.1200.10">
    <property type="entry name" value="ACP-like"/>
    <property type="match status" value="1"/>
</dbReference>
<keyword evidence="3" id="KW-0521">NADP</keyword>
<dbReference type="InterPro" id="IPR036291">
    <property type="entry name" value="NAD(P)-bd_dom_sf"/>
</dbReference>
<feature type="domain" description="Carrier" evidence="4">
    <location>
        <begin position="631"/>
        <end position="707"/>
    </location>
</feature>
<dbReference type="STRING" id="268505.A0A2A9PN29"/>
<dbReference type="PANTHER" id="PTHR43439">
    <property type="entry name" value="PHENYLACETATE-COENZYME A LIGASE"/>
    <property type="match status" value="1"/>
</dbReference>
<organism evidence="5 6">
    <name type="scientific">Ophiocordyceps unilateralis</name>
    <name type="common">Zombie-ant fungus</name>
    <name type="synonym">Torrubia unilateralis</name>
    <dbReference type="NCBI Taxonomy" id="268505"/>
    <lineage>
        <taxon>Eukaryota</taxon>
        <taxon>Fungi</taxon>
        <taxon>Dikarya</taxon>
        <taxon>Ascomycota</taxon>
        <taxon>Pezizomycotina</taxon>
        <taxon>Sordariomycetes</taxon>
        <taxon>Hypocreomycetidae</taxon>
        <taxon>Hypocreales</taxon>
        <taxon>Ophiocordycipitaceae</taxon>
        <taxon>Ophiocordyceps</taxon>
    </lineage>
</organism>
<dbReference type="Proteomes" id="UP000037136">
    <property type="component" value="Unassembled WGS sequence"/>
</dbReference>
<keyword evidence="6" id="KW-1185">Reference proteome</keyword>
<dbReference type="OrthoDB" id="429813at2759"/>
<dbReference type="Pfam" id="PF00501">
    <property type="entry name" value="AMP-binding"/>
    <property type="match status" value="1"/>
</dbReference>
<protein>
    <recommendedName>
        <fullName evidence="4">Carrier domain-containing protein</fullName>
    </recommendedName>
</protein>
<gene>
    <name evidence="5" type="ORF">XA68_13373</name>
</gene>
<dbReference type="InterPro" id="IPR000873">
    <property type="entry name" value="AMP-dep_synth/lig_dom"/>
</dbReference>
<dbReference type="InterPro" id="IPR020806">
    <property type="entry name" value="PKS_PP-bd"/>
</dbReference>
<evidence type="ECO:0000313" key="5">
    <source>
        <dbReference type="EMBL" id="PFH62471.1"/>
    </source>
</evidence>
<dbReference type="InterPro" id="IPR042099">
    <property type="entry name" value="ANL_N_sf"/>
</dbReference>
<dbReference type="Gene3D" id="3.40.50.12780">
    <property type="entry name" value="N-terminal domain of ligase-like"/>
    <property type="match status" value="1"/>
</dbReference>
<dbReference type="AlphaFoldDB" id="A0A2A9PN29"/>
<evidence type="ECO:0000256" key="2">
    <source>
        <dbReference type="ARBA" id="ARBA00022553"/>
    </source>
</evidence>